<sequence length="47" mass="5406">LTSQSKKVAVPSCNLHHRYMLKCSQQRMGLNIIWFSLVTKTQPTVEC</sequence>
<evidence type="ECO:0000313" key="2">
    <source>
        <dbReference type="Proteomes" id="UP000054630"/>
    </source>
</evidence>
<reference evidence="1 2" key="1">
    <citation type="submission" date="2015-01" db="EMBL/GenBank/DDBJ databases">
        <title>Evolution of Trichinella species and genotypes.</title>
        <authorList>
            <person name="Korhonen P.K."/>
            <person name="Edoardo P."/>
            <person name="Giuseppe L.R."/>
            <person name="Gasser R.B."/>
        </authorList>
    </citation>
    <scope>NUCLEOTIDE SEQUENCE [LARGE SCALE GENOMIC DNA]</scope>
    <source>
        <strain evidence="1">ISS37</strain>
    </source>
</reference>
<accession>A0A0V0RBA3</accession>
<proteinExistence type="predicted"/>
<name>A0A0V0RBA3_9BILA</name>
<dbReference type="EMBL" id="JYDL01001432">
    <property type="protein sequence ID" value="KRX11775.1"/>
    <property type="molecule type" value="Genomic_DNA"/>
</dbReference>
<protein>
    <submittedName>
        <fullName evidence="1">Uncharacterized protein</fullName>
    </submittedName>
</protein>
<keyword evidence="2" id="KW-1185">Reference proteome</keyword>
<dbReference type="Proteomes" id="UP000054630">
    <property type="component" value="Unassembled WGS sequence"/>
</dbReference>
<dbReference type="AlphaFoldDB" id="A0A0V0RBA3"/>
<evidence type="ECO:0000313" key="1">
    <source>
        <dbReference type="EMBL" id="KRX11775.1"/>
    </source>
</evidence>
<comment type="caution">
    <text evidence="1">The sequence shown here is derived from an EMBL/GenBank/DDBJ whole genome shotgun (WGS) entry which is preliminary data.</text>
</comment>
<feature type="non-terminal residue" evidence="1">
    <location>
        <position position="1"/>
    </location>
</feature>
<organism evidence="1 2">
    <name type="scientific">Trichinella nelsoni</name>
    <dbReference type="NCBI Taxonomy" id="6336"/>
    <lineage>
        <taxon>Eukaryota</taxon>
        <taxon>Metazoa</taxon>
        <taxon>Ecdysozoa</taxon>
        <taxon>Nematoda</taxon>
        <taxon>Enoplea</taxon>
        <taxon>Dorylaimia</taxon>
        <taxon>Trichinellida</taxon>
        <taxon>Trichinellidae</taxon>
        <taxon>Trichinella</taxon>
    </lineage>
</organism>
<gene>
    <name evidence="1" type="ORF">T07_13389</name>
</gene>